<feature type="compositionally biased region" description="Low complexity" evidence="1">
    <location>
        <begin position="780"/>
        <end position="792"/>
    </location>
</feature>
<dbReference type="Pfam" id="PF04738">
    <property type="entry name" value="Lant_dehydr_N"/>
    <property type="match status" value="1"/>
</dbReference>
<dbReference type="Pfam" id="PF14028">
    <property type="entry name" value="Lant_dehydr_C"/>
    <property type="match status" value="1"/>
</dbReference>
<sequence length="1070" mass="115446">MPTRLRNTGPLLVRASTAPTDLPDPAGLDLATAPTPDLLGWLATAWAHDGLREAVTVASPALTQRITTLLATPVIDASGTVLPDAVGSRAAEPRVMRRAVRSLATYVIRWQQRCTPFGLFAGVTTAVPNSASSASGLTASQDFAAWRPVARPDAEWLRLTAAGLAGGTDLSARLMVTANPLAVERDGRILLEPRLVGDGRGTTLRDVSIRATPLVRAALTTAREPVALTALTERLARATQADEVRRTRLRVLLDTLIDRGFLISSAVPASTSSDGLDDLLSLAEAVGAPARAALARIGELLDEYNAPDGGTARRREALTAQMREVTPEATTLIAIDTRFEGAFTLPASAVREAERAASVLLRLSTEPFGAVRWLDYHARFRARYGTATPVPVTDLLSDAGLGYPTGFLGAPRTRPAWRQITDRDSVVLNRLHRAALDGTDEVVLTEADVAALTVGDPQTAVPPARCELGFTIHTSSPDALSRGDFRLLVTAAPESCTTMTGRFAHLLDPVGQDNLARHVRQPAAAPDRPVVAQLVFRPRRESADNVVRVPVLTDHVIVLDEHYDGPATRIGMHDLAVTGDDEQLYLVQASTGRRVVPVFPHALELTSRTPPLVRFLAEVSDARSIVFRPFDFGAARTLDHTPRLRYGRTILAPARWILHTGQLTKQNHEQRSGRGSWWDRFDAWRTRHRVPARVVLAQDGTHLPLDLDQPLDRHLLEHLTAGKDVVEFHEQIPDGDGWLGRPAEVVAPMTPKDPPDRLPPNMLRGATDRAVPDRTATGLASVSRPAPGRPPRGLLSEGVVAVRIAGSPARFDQLITDHLPRLAREVAATHPHRWWFTRLRDLVLPERDQYLQMTLDLGDPLAASEVLPVVVRVLEDVAAAGLPCEASLHAHHPRTGVFGTGPALQAAYDVSAADALASVEQIRLARDTPVSGQGLAAASFVALATDLTGGTAAGYRLVLDTVPHTPGKLDRDAVEAAFSFADPTDEHKQLRAAGGDTVADAWATRRTALTTYRTLTATSGPVLGTVVQALWRDHHARALGVDPDTERTTRLIARRAAQRLVALERAGVHR</sequence>
<comment type="caution">
    <text evidence="4">The sequence shown here is derived from an EMBL/GenBank/DDBJ whole genome shotgun (WGS) entry which is preliminary data.</text>
</comment>
<feature type="domain" description="Thiopeptide-type bacteriocin biosynthesis" evidence="3">
    <location>
        <begin position="801"/>
        <end position="1055"/>
    </location>
</feature>
<dbReference type="InterPro" id="IPR006827">
    <property type="entry name" value="Lant_deHydtase_N"/>
</dbReference>
<organism evidence="4 5">
    <name type="scientific">Promicromonospora umidemergens</name>
    <dbReference type="NCBI Taxonomy" id="629679"/>
    <lineage>
        <taxon>Bacteria</taxon>
        <taxon>Bacillati</taxon>
        <taxon>Actinomycetota</taxon>
        <taxon>Actinomycetes</taxon>
        <taxon>Micrococcales</taxon>
        <taxon>Promicromonosporaceae</taxon>
        <taxon>Promicromonospora</taxon>
    </lineage>
</organism>
<gene>
    <name evidence="4" type="ORF">GCM10023198_50510</name>
</gene>
<dbReference type="RefSeq" id="WP_253877791.1">
    <property type="nucleotide sequence ID" value="NZ_BAABHM010000033.1"/>
</dbReference>
<protein>
    <submittedName>
        <fullName evidence="4">Lantibiotic dehydratase</fullName>
    </submittedName>
</protein>
<dbReference type="EMBL" id="BAABHM010000033">
    <property type="protein sequence ID" value="GAA4720419.1"/>
    <property type="molecule type" value="Genomic_DNA"/>
</dbReference>
<feature type="region of interest" description="Disordered" evidence="1">
    <location>
        <begin position="1"/>
        <end position="25"/>
    </location>
</feature>
<reference evidence="5" key="1">
    <citation type="journal article" date="2019" name="Int. J. Syst. Evol. Microbiol.">
        <title>The Global Catalogue of Microorganisms (GCM) 10K type strain sequencing project: providing services to taxonomists for standard genome sequencing and annotation.</title>
        <authorList>
            <consortium name="The Broad Institute Genomics Platform"/>
            <consortium name="The Broad Institute Genome Sequencing Center for Infectious Disease"/>
            <person name="Wu L."/>
            <person name="Ma J."/>
        </authorList>
    </citation>
    <scope>NUCLEOTIDE SEQUENCE [LARGE SCALE GENOMIC DNA]</scope>
    <source>
        <strain evidence="5">JCM 17975</strain>
    </source>
</reference>
<feature type="domain" description="Lantibiotic dehydratase N-terminal" evidence="2">
    <location>
        <begin position="49"/>
        <end position="716"/>
    </location>
</feature>
<dbReference type="Proteomes" id="UP001500843">
    <property type="component" value="Unassembled WGS sequence"/>
</dbReference>
<evidence type="ECO:0000259" key="2">
    <source>
        <dbReference type="Pfam" id="PF04738"/>
    </source>
</evidence>
<evidence type="ECO:0000256" key="1">
    <source>
        <dbReference type="SAM" id="MobiDB-lite"/>
    </source>
</evidence>
<proteinExistence type="predicted"/>
<accession>A0ABP8Y3M9</accession>
<name>A0ABP8Y3M9_9MICO</name>
<dbReference type="NCBIfam" id="TIGR03891">
    <property type="entry name" value="thiopep_ocin"/>
    <property type="match status" value="1"/>
</dbReference>
<evidence type="ECO:0000313" key="5">
    <source>
        <dbReference type="Proteomes" id="UP001500843"/>
    </source>
</evidence>
<dbReference type="InterPro" id="IPR023809">
    <property type="entry name" value="Thiopep_bacteriocin_synth_dom"/>
</dbReference>
<feature type="region of interest" description="Disordered" evidence="1">
    <location>
        <begin position="747"/>
        <end position="792"/>
    </location>
</feature>
<keyword evidence="5" id="KW-1185">Reference proteome</keyword>
<evidence type="ECO:0000259" key="3">
    <source>
        <dbReference type="Pfam" id="PF14028"/>
    </source>
</evidence>
<evidence type="ECO:0000313" key="4">
    <source>
        <dbReference type="EMBL" id="GAA4720419.1"/>
    </source>
</evidence>